<name>A0A1S3GXY9_DIPOR</name>
<feature type="signal peptide" evidence="2">
    <location>
        <begin position="1"/>
        <end position="24"/>
    </location>
</feature>
<dbReference type="RefSeq" id="XP_012893129.1">
    <property type="nucleotide sequence ID" value="XM_013037675.1"/>
</dbReference>
<dbReference type="KEGG" id="dord:106002927"/>
<protein>
    <submittedName>
        <fullName evidence="4">Transmembrane protein 52-like</fullName>
    </submittedName>
</protein>
<evidence type="ECO:0000256" key="1">
    <source>
        <dbReference type="SAM" id="MobiDB-lite"/>
    </source>
</evidence>
<accession>A0A1S3GXY9</accession>
<feature type="chain" id="PRO_5010208146" evidence="2">
    <location>
        <begin position="25"/>
        <end position="79"/>
    </location>
</feature>
<evidence type="ECO:0000313" key="4">
    <source>
        <dbReference type="RefSeq" id="XP_012893129.1"/>
    </source>
</evidence>
<feature type="region of interest" description="Disordered" evidence="1">
    <location>
        <begin position="52"/>
        <end position="79"/>
    </location>
</feature>
<sequence length="79" mass="8253">MAPCSSLGLLLLLWLLPLPQVGRAGGGALVGRGSARPRPPALLMRVSPQVSLGSEDQAPCDPSSQCPPQARWSSLWHVG</sequence>
<gene>
    <name evidence="4" type="primary">LOC106002927</name>
</gene>
<reference evidence="4" key="1">
    <citation type="submission" date="2025-08" db="UniProtKB">
        <authorList>
            <consortium name="RefSeq"/>
        </authorList>
    </citation>
    <scope>IDENTIFICATION</scope>
    <source>
        <tissue evidence="4">Kidney</tissue>
    </source>
</reference>
<keyword evidence="3" id="KW-1185">Reference proteome</keyword>
<keyword evidence="2" id="KW-0732">Signal</keyword>
<dbReference type="OrthoDB" id="9424925at2759"/>
<evidence type="ECO:0000313" key="3">
    <source>
        <dbReference type="Proteomes" id="UP000081671"/>
    </source>
</evidence>
<evidence type="ECO:0000256" key="2">
    <source>
        <dbReference type="SAM" id="SignalP"/>
    </source>
</evidence>
<proteinExistence type="predicted"/>
<dbReference type="AlphaFoldDB" id="A0A1S3GXY9"/>
<organism evidence="3 4">
    <name type="scientific">Dipodomys ordii</name>
    <name type="common">Ord's kangaroo rat</name>
    <dbReference type="NCBI Taxonomy" id="10020"/>
    <lineage>
        <taxon>Eukaryota</taxon>
        <taxon>Metazoa</taxon>
        <taxon>Chordata</taxon>
        <taxon>Craniata</taxon>
        <taxon>Vertebrata</taxon>
        <taxon>Euteleostomi</taxon>
        <taxon>Mammalia</taxon>
        <taxon>Eutheria</taxon>
        <taxon>Euarchontoglires</taxon>
        <taxon>Glires</taxon>
        <taxon>Rodentia</taxon>
        <taxon>Castorimorpha</taxon>
        <taxon>Heteromyidae</taxon>
        <taxon>Dipodomyinae</taxon>
        <taxon>Dipodomys</taxon>
    </lineage>
</organism>
<dbReference type="InParanoid" id="A0A1S3GXY9"/>
<dbReference type="GeneID" id="106002927"/>
<dbReference type="Proteomes" id="UP000081671">
    <property type="component" value="Unplaced"/>
</dbReference>